<reference evidence="4 5" key="1">
    <citation type="journal article" date="2017" name="Syst. Appl. Microbiol.">
        <title>Pseudomonas caspiana sp. nov., a citrus pathogen in the Pseudomonas syringae phylogenetic group.</title>
        <authorList>
            <person name="Busquets A."/>
            <person name="Gomila M."/>
            <person name="Beiki F."/>
            <person name="Mulet M."/>
            <person name="Rahimian H."/>
            <person name="Garcia-Valdes E."/>
            <person name="Lalucat J."/>
        </authorList>
    </citation>
    <scope>NUCLEOTIDE SEQUENCE [LARGE SCALE GENOMIC DNA]</scope>
    <source>
        <strain evidence="4 5">FBF102</strain>
    </source>
</reference>
<feature type="region of interest" description="Disordered" evidence="1">
    <location>
        <begin position="916"/>
        <end position="938"/>
    </location>
</feature>
<evidence type="ECO:0000313" key="4">
    <source>
        <dbReference type="EMBL" id="OUM71563.1"/>
    </source>
</evidence>
<dbReference type="Pfam" id="PF05345">
    <property type="entry name" value="He_PIG"/>
    <property type="match status" value="3"/>
</dbReference>
<dbReference type="InterPro" id="IPR005546">
    <property type="entry name" value="Autotransporte_beta"/>
</dbReference>
<dbReference type="InterPro" id="IPR013783">
    <property type="entry name" value="Ig-like_fold"/>
</dbReference>
<dbReference type="PANTHER" id="PTHR37494:SF1">
    <property type="entry name" value="STAPHYLOCOCCUS AUREUS SURFACE PROTEIN A"/>
    <property type="match status" value="1"/>
</dbReference>
<dbReference type="Proteomes" id="UP000195440">
    <property type="component" value="Unassembled WGS sequence"/>
</dbReference>
<evidence type="ECO:0000256" key="2">
    <source>
        <dbReference type="SAM" id="SignalP"/>
    </source>
</evidence>
<dbReference type="Gene3D" id="2.60.40.3440">
    <property type="match status" value="3"/>
</dbReference>
<evidence type="ECO:0000256" key="1">
    <source>
        <dbReference type="SAM" id="MobiDB-lite"/>
    </source>
</evidence>
<dbReference type="SMART" id="SM00869">
    <property type="entry name" value="Autotransporter"/>
    <property type="match status" value="1"/>
</dbReference>
<dbReference type="InterPro" id="IPR015919">
    <property type="entry name" value="Cadherin-like_sf"/>
</dbReference>
<dbReference type="RefSeq" id="WP_158099150.1">
    <property type="nucleotide sequence ID" value="NZ_JBJGBV010000002.1"/>
</dbReference>
<dbReference type="EMBL" id="LOHF01000025">
    <property type="protein sequence ID" value="OUM71563.1"/>
    <property type="molecule type" value="Genomic_DNA"/>
</dbReference>
<gene>
    <name evidence="4" type="ORF">AUC60_22485</name>
</gene>
<dbReference type="Pfam" id="PF17963">
    <property type="entry name" value="Big_9"/>
    <property type="match status" value="3"/>
</dbReference>
<dbReference type="OrthoDB" id="5720638at2"/>
<dbReference type="PROSITE" id="PS51208">
    <property type="entry name" value="AUTOTRANSPORTER"/>
    <property type="match status" value="1"/>
</dbReference>
<dbReference type="InterPro" id="IPR036709">
    <property type="entry name" value="Autotransporte_beta_dom_sf"/>
</dbReference>
<accession>A0A1Y3P1Z8</accession>
<dbReference type="SUPFAM" id="SSF103515">
    <property type="entry name" value="Autotransporter"/>
    <property type="match status" value="1"/>
</dbReference>
<keyword evidence="5" id="KW-1185">Reference proteome</keyword>
<feature type="compositionally biased region" description="Polar residues" evidence="1">
    <location>
        <begin position="928"/>
        <end position="938"/>
    </location>
</feature>
<dbReference type="AlphaFoldDB" id="A0A1Y3P1Z8"/>
<dbReference type="PANTHER" id="PTHR37494">
    <property type="entry name" value="HEMAGGLUTININ"/>
    <property type="match status" value="1"/>
</dbReference>
<evidence type="ECO:0000259" key="3">
    <source>
        <dbReference type="PROSITE" id="PS51208"/>
    </source>
</evidence>
<dbReference type="Gene3D" id="2.60.40.10">
    <property type="entry name" value="Immunoglobulins"/>
    <property type="match status" value="3"/>
</dbReference>
<feature type="domain" description="Autotransporter" evidence="3">
    <location>
        <begin position="943"/>
        <end position="1219"/>
    </location>
</feature>
<dbReference type="GO" id="GO:0005509">
    <property type="term" value="F:calcium ion binding"/>
    <property type="evidence" value="ECO:0007669"/>
    <property type="project" value="InterPro"/>
</dbReference>
<proteinExistence type="predicted"/>
<dbReference type="Pfam" id="PF12733">
    <property type="entry name" value="Cadherin-like"/>
    <property type="match status" value="1"/>
</dbReference>
<dbReference type="Gene3D" id="2.40.128.130">
    <property type="entry name" value="Autotransporter beta-domain"/>
    <property type="match status" value="1"/>
</dbReference>
<protein>
    <recommendedName>
        <fullName evidence="3">Autotransporter domain-containing protein</fullName>
    </recommendedName>
</protein>
<dbReference type="Pfam" id="PF03797">
    <property type="entry name" value="Autotransporter"/>
    <property type="match status" value="1"/>
</dbReference>
<comment type="caution">
    <text evidence="4">The sequence shown here is derived from an EMBL/GenBank/DDBJ whole genome shotgun (WGS) entry which is preliminary data.</text>
</comment>
<keyword evidence="2" id="KW-0732">Signal</keyword>
<evidence type="ECO:0000313" key="5">
    <source>
        <dbReference type="Proteomes" id="UP000195440"/>
    </source>
</evidence>
<feature type="signal peptide" evidence="2">
    <location>
        <begin position="1"/>
        <end position="17"/>
    </location>
</feature>
<dbReference type="GO" id="GO:0016020">
    <property type="term" value="C:membrane"/>
    <property type="evidence" value="ECO:0007669"/>
    <property type="project" value="InterPro"/>
</dbReference>
<organism evidence="4 5">
    <name type="scientific">Pseudomonas caspiana</name>
    <dbReference type="NCBI Taxonomy" id="1451454"/>
    <lineage>
        <taxon>Bacteria</taxon>
        <taxon>Pseudomonadati</taxon>
        <taxon>Pseudomonadota</taxon>
        <taxon>Gammaproteobacteria</taxon>
        <taxon>Pseudomonadales</taxon>
        <taxon>Pseudomonadaceae</taxon>
        <taxon>Pseudomonas</taxon>
    </lineage>
</organism>
<sequence>MTLTISSLLFDTSTAHALSASCATLNGLSGSGSFSRSFAAGSFAAGESVSVTFSDNGGNVGNNNPSSADSVIMRNPTTFTPYFDYRSNTGSAGSHAGSASAANLTNGLFISTKVGTYLSTVTINCGAAVSSDATLSNLIASSGTFSPSFSSGTSSYSVAVASNVSSITFTPTASDSNATITVNGITVASGATSPAITLTTGQNTISVTGTAQDGSTTQLYTITVTRALAAPDANNVTATVAANSSGNPITLALTGGTATSVAVASNPLHGVATANGTSMTYTPTAGYSGTDSFTYTANNATGSSSPATVSITVTQPTLALTPSSLPGGQIGTSYSQSFSAAGGTAPYSYASSGTVPTGLNFDSANGVLNGTPTSVGSYNFTITVTDHHGATGSTAYSVNISAGALPVAGAVSATVAANASTPVILALSGGSASSVAVASAPLHGSAIASGTSITYTPMTGYSGTDSFTYTASNASGTSSSATVSLTVTAPTLVLTPAAGTLPSGQAGMTYSQSLSTSGGSAPYRYAGTGVPTGLSLDSVNGTLSGTPVSAGTYNLSVSVTDQHGAVGNANYRLNIAGGPLPVANPVSAAIAANSSASVALSLAGGTATSVAVASAPTHGTAVASGLTITYTPVAGFSGADSFTYTASNASGTSPAATVNVTISAASLIVSPAPGSLPAATVGASYAQALSVSGGTSPYRFNATGLPSGLNIDASSGTISGIPSNAGPATFTVQITDASSATLNVTYNLSIAGTLPNGADRSASLNAGQTVTVELADGISSGPFTGATLLDIPSKSIGQTTLSGTSLTFVAAAEASGAAIIRYTLSNRWGASQPITLTLQITGRSDPGKDQEVVGMLSAQAQSAGRFARAQIDNFNDRLEQLHDNEHRRGSNFNLQLGLPQSRQSRIGNTSASDMYQALSSLGGPDRSASPQLSAAPGSNSGWLGDDNLSLWSGGYVNVSDARRDDVKLDSTMVGISAGVDYRFFDTFTAGIGFGYGRDSSDIGSEGSHSKGESFSGALYGSFHPGGVFIDGLLGYSNLSFDSRRYVTDNGGYAKGSRDGNQLFGSLSSGYEFREEAWRVAPYGRVDVSSTKLDGFRESGSGAFNLAYAEQRMNVMSGSGGLRGQYGLSLKPAEVTLRGRIEYSHTFSGDSTARMGYVDISDSTYGVSTQGQSENLMTVALGADFALPGGVTTGFTYQGSYGMGDDSRSHALMLRLGSRF</sequence>
<dbReference type="InterPro" id="IPR025883">
    <property type="entry name" value="Cadherin-like_domain"/>
</dbReference>
<feature type="chain" id="PRO_5013231954" description="Autotransporter domain-containing protein" evidence="2">
    <location>
        <begin position="18"/>
        <end position="1219"/>
    </location>
</feature>
<dbReference type="SUPFAM" id="SSF49313">
    <property type="entry name" value="Cadherin-like"/>
    <property type="match status" value="3"/>
</dbReference>
<name>A0A1Y3P1Z8_9PSED</name>